<organism evidence="2 3">
    <name type="scientific">Elongatibacter sediminis</name>
    <dbReference type="NCBI Taxonomy" id="3119006"/>
    <lineage>
        <taxon>Bacteria</taxon>
        <taxon>Pseudomonadati</taxon>
        <taxon>Pseudomonadota</taxon>
        <taxon>Gammaproteobacteria</taxon>
        <taxon>Chromatiales</taxon>
        <taxon>Wenzhouxiangellaceae</taxon>
        <taxon>Elongatibacter</taxon>
    </lineage>
</organism>
<keyword evidence="1" id="KW-0732">Signal</keyword>
<dbReference type="PROSITE" id="PS51257">
    <property type="entry name" value="PROKAR_LIPOPROTEIN"/>
    <property type="match status" value="1"/>
</dbReference>
<evidence type="ECO:0000313" key="2">
    <source>
        <dbReference type="EMBL" id="MEJ8566374.1"/>
    </source>
</evidence>
<evidence type="ECO:0000313" key="3">
    <source>
        <dbReference type="Proteomes" id="UP001359886"/>
    </source>
</evidence>
<comment type="caution">
    <text evidence="2">The sequence shown here is derived from an EMBL/GenBank/DDBJ whole genome shotgun (WGS) entry which is preliminary data.</text>
</comment>
<dbReference type="AlphaFoldDB" id="A0AAW9RBX8"/>
<evidence type="ECO:0008006" key="4">
    <source>
        <dbReference type="Google" id="ProtNLM"/>
    </source>
</evidence>
<feature type="signal peptide" evidence="1">
    <location>
        <begin position="1"/>
        <end position="19"/>
    </location>
</feature>
<protein>
    <recommendedName>
        <fullName evidence="4">DUF4136 domain-containing protein</fullName>
    </recommendedName>
</protein>
<evidence type="ECO:0000256" key="1">
    <source>
        <dbReference type="SAM" id="SignalP"/>
    </source>
</evidence>
<gene>
    <name evidence="2" type="ORF">V3330_01945</name>
</gene>
<sequence length="201" mass="22103">MKRLPRLLAGCLLAGLVSACGSPRTDTTVLNFRDNAGAYVLVYSTDLEMRTVFEDRLVADLAAREIAANASHLDLPDVRKGTRDSLLAAARRHHNMFILMVEEVGHDESGIVPTRGRITHEHPTLKEFYAHSLPADHEHDDATQVFVEVSAFLVQEDHARLVWSGTAWSFQADGESGRIPGLSTIIADAIEKARDDYLGGD</sequence>
<accession>A0AAW9RBX8</accession>
<keyword evidence="3" id="KW-1185">Reference proteome</keyword>
<feature type="chain" id="PRO_5043891928" description="DUF4136 domain-containing protein" evidence="1">
    <location>
        <begin position="20"/>
        <end position="201"/>
    </location>
</feature>
<dbReference type="RefSeq" id="WP_354693694.1">
    <property type="nucleotide sequence ID" value="NZ_JAZHOG010000001.1"/>
</dbReference>
<proteinExistence type="predicted"/>
<dbReference type="Proteomes" id="UP001359886">
    <property type="component" value="Unassembled WGS sequence"/>
</dbReference>
<name>A0AAW9RBX8_9GAMM</name>
<reference evidence="2 3" key="1">
    <citation type="submission" date="2024-02" db="EMBL/GenBank/DDBJ databases">
        <title>A novel Wenzhouxiangellaceae bacterium, isolated from coastal sediments.</title>
        <authorList>
            <person name="Du Z.-J."/>
            <person name="Ye Y.-Q."/>
            <person name="Zhang X.-Y."/>
        </authorList>
    </citation>
    <scope>NUCLEOTIDE SEQUENCE [LARGE SCALE GENOMIC DNA]</scope>
    <source>
        <strain evidence="2 3">CH-27</strain>
    </source>
</reference>
<dbReference type="EMBL" id="JAZHOG010000001">
    <property type="protein sequence ID" value="MEJ8566374.1"/>
    <property type="molecule type" value="Genomic_DNA"/>
</dbReference>